<dbReference type="AlphaFoldDB" id="A0A388K5A9"/>
<dbReference type="Gramene" id="GBG65133">
    <property type="protein sequence ID" value="GBG65133"/>
    <property type="gene ID" value="CBR_g49494"/>
</dbReference>
<feature type="compositionally biased region" description="Polar residues" evidence="1">
    <location>
        <begin position="27"/>
        <end position="42"/>
    </location>
</feature>
<feature type="compositionally biased region" description="Polar residues" evidence="1">
    <location>
        <begin position="49"/>
        <end position="62"/>
    </location>
</feature>
<dbReference type="Proteomes" id="UP000265515">
    <property type="component" value="Unassembled WGS sequence"/>
</dbReference>
<sequence length="154" mass="15948">MVPAKQHRPAPLITSPRPGSGHRRMSITPSTFSSSALRSPSTLGPGALSSPTSSGVPAQPTTPGALASTPGSAYVVSSFSRSALTPKAAAAQQDSRPDSAGTTTIKSAKESAQEAQEPEDEEKGEKMRVAEEEDREQRAHAHDSSVVEPESSVS</sequence>
<organism evidence="2 3">
    <name type="scientific">Chara braunii</name>
    <name type="common">Braun's stonewort</name>
    <dbReference type="NCBI Taxonomy" id="69332"/>
    <lineage>
        <taxon>Eukaryota</taxon>
        <taxon>Viridiplantae</taxon>
        <taxon>Streptophyta</taxon>
        <taxon>Charophyceae</taxon>
        <taxon>Charales</taxon>
        <taxon>Characeae</taxon>
        <taxon>Chara</taxon>
    </lineage>
</organism>
<gene>
    <name evidence="2" type="ORF">CBR_g49494</name>
</gene>
<evidence type="ECO:0000313" key="3">
    <source>
        <dbReference type="Proteomes" id="UP000265515"/>
    </source>
</evidence>
<comment type="caution">
    <text evidence="2">The sequence shown here is derived from an EMBL/GenBank/DDBJ whole genome shotgun (WGS) entry which is preliminary data.</text>
</comment>
<name>A0A388K5A9_CHABU</name>
<evidence type="ECO:0000313" key="2">
    <source>
        <dbReference type="EMBL" id="GBG65133.1"/>
    </source>
</evidence>
<feature type="region of interest" description="Disordered" evidence="1">
    <location>
        <begin position="1"/>
        <end position="154"/>
    </location>
</feature>
<feature type="compositionally biased region" description="Polar residues" evidence="1">
    <location>
        <begin position="69"/>
        <end position="83"/>
    </location>
</feature>
<keyword evidence="3" id="KW-1185">Reference proteome</keyword>
<reference evidence="2 3" key="1">
    <citation type="journal article" date="2018" name="Cell">
        <title>The Chara Genome: Secondary Complexity and Implications for Plant Terrestrialization.</title>
        <authorList>
            <person name="Nishiyama T."/>
            <person name="Sakayama H."/>
            <person name="Vries J.D."/>
            <person name="Buschmann H."/>
            <person name="Saint-Marcoux D."/>
            <person name="Ullrich K.K."/>
            <person name="Haas F.B."/>
            <person name="Vanderstraeten L."/>
            <person name="Becker D."/>
            <person name="Lang D."/>
            <person name="Vosolsobe S."/>
            <person name="Rombauts S."/>
            <person name="Wilhelmsson P.K.I."/>
            <person name="Janitza P."/>
            <person name="Kern R."/>
            <person name="Heyl A."/>
            <person name="Rumpler F."/>
            <person name="Villalobos L.I.A.C."/>
            <person name="Clay J.M."/>
            <person name="Skokan R."/>
            <person name="Toyoda A."/>
            <person name="Suzuki Y."/>
            <person name="Kagoshima H."/>
            <person name="Schijlen E."/>
            <person name="Tajeshwar N."/>
            <person name="Catarino B."/>
            <person name="Hetherington A.J."/>
            <person name="Saltykova A."/>
            <person name="Bonnot C."/>
            <person name="Breuninger H."/>
            <person name="Symeonidi A."/>
            <person name="Radhakrishnan G.V."/>
            <person name="Van Nieuwerburgh F."/>
            <person name="Deforce D."/>
            <person name="Chang C."/>
            <person name="Karol K.G."/>
            <person name="Hedrich R."/>
            <person name="Ulvskov P."/>
            <person name="Glockner G."/>
            <person name="Delwiche C.F."/>
            <person name="Petrasek J."/>
            <person name="Van de Peer Y."/>
            <person name="Friml J."/>
            <person name="Beilby M."/>
            <person name="Dolan L."/>
            <person name="Kohara Y."/>
            <person name="Sugano S."/>
            <person name="Fujiyama A."/>
            <person name="Delaux P.-M."/>
            <person name="Quint M."/>
            <person name="TheiBen G."/>
            <person name="Hagemann M."/>
            <person name="Harholt J."/>
            <person name="Dunand C."/>
            <person name="Zachgo S."/>
            <person name="Langdale J."/>
            <person name="Maumus F."/>
            <person name="Straeten D.V.D."/>
            <person name="Gould S.B."/>
            <person name="Rensing S.A."/>
        </authorList>
    </citation>
    <scope>NUCLEOTIDE SEQUENCE [LARGE SCALE GENOMIC DNA]</scope>
    <source>
        <strain evidence="2 3">S276</strain>
    </source>
</reference>
<evidence type="ECO:0000256" key="1">
    <source>
        <dbReference type="SAM" id="MobiDB-lite"/>
    </source>
</evidence>
<feature type="compositionally biased region" description="Basic and acidic residues" evidence="1">
    <location>
        <begin position="123"/>
        <end position="145"/>
    </location>
</feature>
<accession>A0A388K5A9</accession>
<dbReference type="EMBL" id="BFEA01000058">
    <property type="protein sequence ID" value="GBG65133.1"/>
    <property type="molecule type" value="Genomic_DNA"/>
</dbReference>
<protein>
    <submittedName>
        <fullName evidence="2">Uncharacterized protein</fullName>
    </submittedName>
</protein>
<proteinExistence type="predicted"/>